<sequence length="70" mass="7694">MYQPGVGQAGGGMAHQMHNQYPDNADYEKGQKGDLQLEEGEEEVASLSPSRLTNQAPNSLPFVKLDSYLR</sequence>
<reference evidence="2 3" key="1">
    <citation type="submission" date="2023-02" db="EMBL/GenBank/DDBJ databases">
        <title>LHISI_Scaffold_Assembly.</title>
        <authorList>
            <person name="Stuart O.P."/>
            <person name="Cleave R."/>
            <person name="Magrath M.J.L."/>
            <person name="Mikheyev A.S."/>
        </authorList>
    </citation>
    <scope>NUCLEOTIDE SEQUENCE [LARGE SCALE GENOMIC DNA]</scope>
    <source>
        <strain evidence="2">Daus_M_001</strain>
        <tissue evidence="2">Leg muscle</tissue>
    </source>
</reference>
<protein>
    <submittedName>
        <fullName evidence="2">Uncharacterized protein</fullName>
    </submittedName>
</protein>
<gene>
    <name evidence="2" type="ORF">PR048_027867</name>
</gene>
<keyword evidence="3" id="KW-1185">Reference proteome</keyword>
<feature type="compositionally biased region" description="Polar residues" evidence="1">
    <location>
        <begin position="47"/>
        <end position="58"/>
    </location>
</feature>
<evidence type="ECO:0000313" key="3">
    <source>
        <dbReference type="Proteomes" id="UP001159363"/>
    </source>
</evidence>
<evidence type="ECO:0000256" key="1">
    <source>
        <dbReference type="SAM" id="MobiDB-lite"/>
    </source>
</evidence>
<proteinExistence type="predicted"/>
<dbReference type="EMBL" id="JARBHB010000012">
    <property type="protein sequence ID" value="KAJ8871543.1"/>
    <property type="molecule type" value="Genomic_DNA"/>
</dbReference>
<organism evidence="2 3">
    <name type="scientific">Dryococelus australis</name>
    <dbReference type="NCBI Taxonomy" id="614101"/>
    <lineage>
        <taxon>Eukaryota</taxon>
        <taxon>Metazoa</taxon>
        <taxon>Ecdysozoa</taxon>
        <taxon>Arthropoda</taxon>
        <taxon>Hexapoda</taxon>
        <taxon>Insecta</taxon>
        <taxon>Pterygota</taxon>
        <taxon>Neoptera</taxon>
        <taxon>Polyneoptera</taxon>
        <taxon>Phasmatodea</taxon>
        <taxon>Verophasmatodea</taxon>
        <taxon>Anareolatae</taxon>
        <taxon>Phasmatidae</taxon>
        <taxon>Eurycanthinae</taxon>
        <taxon>Dryococelus</taxon>
    </lineage>
</organism>
<comment type="caution">
    <text evidence="2">The sequence shown here is derived from an EMBL/GenBank/DDBJ whole genome shotgun (WGS) entry which is preliminary data.</text>
</comment>
<evidence type="ECO:0000313" key="2">
    <source>
        <dbReference type="EMBL" id="KAJ8871543.1"/>
    </source>
</evidence>
<accession>A0ABQ9GHN9</accession>
<dbReference type="Proteomes" id="UP001159363">
    <property type="component" value="Chromosome 11"/>
</dbReference>
<name>A0ABQ9GHN9_9NEOP</name>
<feature type="region of interest" description="Disordered" evidence="1">
    <location>
        <begin position="1"/>
        <end position="70"/>
    </location>
</feature>